<organism evidence="3 4">
    <name type="scientific">Brevibacillus ruminantium</name>
    <dbReference type="NCBI Taxonomy" id="2950604"/>
    <lineage>
        <taxon>Bacteria</taxon>
        <taxon>Bacillati</taxon>
        <taxon>Bacillota</taxon>
        <taxon>Bacilli</taxon>
        <taxon>Bacillales</taxon>
        <taxon>Paenibacillaceae</taxon>
        <taxon>Brevibacillus</taxon>
    </lineage>
</organism>
<dbReference type="SUPFAM" id="SSF56112">
    <property type="entry name" value="Protein kinase-like (PK-like)"/>
    <property type="match status" value="1"/>
</dbReference>
<keyword evidence="4" id="KW-1185">Reference proteome</keyword>
<dbReference type="SUPFAM" id="SSF52540">
    <property type="entry name" value="P-loop containing nucleoside triphosphate hydrolases"/>
    <property type="match status" value="1"/>
</dbReference>
<protein>
    <submittedName>
        <fullName evidence="3">AAA domain-containing protein</fullName>
    </submittedName>
</protein>
<dbReference type="InterPro" id="IPR041677">
    <property type="entry name" value="DNA2/NAM7_AAA_11"/>
</dbReference>
<dbReference type="InterPro" id="IPR011009">
    <property type="entry name" value="Kinase-like_dom_sf"/>
</dbReference>
<dbReference type="Pfam" id="PF13087">
    <property type="entry name" value="AAA_12"/>
    <property type="match status" value="1"/>
</dbReference>
<dbReference type="Pfam" id="PF13086">
    <property type="entry name" value="AAA_11"/>
    <property type="match status" value="2"/>
</dbReference>
<dbReference type="InterPro" id="IPR027417">
    <property type="entry name" value="P-loop_NTPase"/>
</dbReference>
<proteinExistence type="predicted"/>
<sequence length="1021" mass="117172">MQKTGWLQTCEVIRIHRQMPRFTEAEILHHESGKRLLVFKFALDPSQDYQTAWNDFYMNIDWMQQLDSCGYAPLYAYGEERDDAAGTHFFYVTMEWNQEYMSWAEAFSSGRHPNSFDTAYKKWMDLLQAVSELHQLHLYSGGLNRENVYIYTGRKGHSPFFFPAFLLWRFEQTFLLSSEPGESIYGPGTTRSYRQPADDALFLADLLFSLLFPGRERPADDMDIIQLQSECDPILFQVLYALVSFSKDHSLRGIQQLAAQYFSERIDGMLVTVGWDQGRSCFFEAASRAAWQEAFREDTESRVYLLSRYNKQLGVPVLQVLGTRYRWELLLAGTSHPADYVMHRCEEMSMIRMESWKRMAKPSVLQWRFYEAKGEGEALFQTVKKETAFRRDQSRQKSQAWDKFQRWEEILKLQLTVLQEEQRFTYSSWEATEDATQLVITLMTEVPPELGWEEGTEIMLSDGSHEYLAGTFICQSGRELYVHLARDLNREVLPSYGDCYPYVKSAQIQLARQRQVLQQFRTGTNVRQKVREQILDPQKAATKPAAQQHFFQRLNRDQESALQAALGADALFLLQGPPGTGKTTWITELILQIFCQNPASRILLASQSNVAIDHAFTRVIQLMDRHAGFFSARPRTVRIGNDKMSEDVRPWSLDSGVMAWIEQVEQQMNGNIWGFIQNEYDADRYNRLMGIFYDWKNVLQQNESVKPLFLSQSPLLVGTTCMGSFPFGKWGQRFDWVIIDEAGRATPPETLIPASLGKWVVLVGDHKQLPPVIDKAAEKIASAQDDRRMMETSLFEELFARVSDTNRATLSIQYRMHPAIADLVSRLFYKDTPLLGGSGEDQMARSERGNPVLVWLNTDGQPEADEERQGTSYVNKAEVRMVSALLQQLDRQETGPTAKKSVAVITGYAVQKNWIRNALSGLSLRHLEVEVDSVDAFQGREADIVIYSLVRNNGDQKVGFLQDERRMNVTLSRAREKLIIVGSASMAKRLRPDSIIRIVYEQIAAHPMGCVLDGTEAEGWI</sequence>
<evidence type="ECO:0000259" key="1">
    <source>
        <dbReference type="Pfam" id="PF13086"/>
    </source>
</evidence>
<evidence type="ECO:0000313" key="4">
    <source>
        <dbReference type="Proteomes" id="UP001056500"/>
    </source>
</evidence>
<feature type="domain" description="DNA2/NAM7 helicase helicase" evidence="1">
    <location>
        <begin position="554"/>
        <end position="666"/>
    </location>
</feature>
<gene>
    <name evidence="3" type="ORF">NDK47_01430</name>
</gene>
<dbReference type="Proteomes" id="UP001056500">
    <property type="component" value="Chromosome"/>
</dbReference>
<reference evidence="3" key="1">
    <citation type="submission" date="2022-06" db="EMBL/GenBank/DDBJ databases">
        <title>Genome sequencing of Brevibacillus sp. BB3-R1.</title>
        <authorList>
            <person name="Heo J."/>
            <person name="Lee D."/>
            <person name="Won M."/>
            <person name="Han B.-H."/>
            <person name="Hong S.-B."/>
            <person name="Kwon S.-W."/>
        </authorList>
    </citation>
    <scope>NUCLEOTIDE SEQUENCE</scope>
    <source>
        <strain evidence="3">BB3-R1</strain>
    </source>
</reference>
<dbReference type="EMBL" id="CP098755">
    <property type="protein sequence ID" value="USG66040.1"/>
    <property type="molecule type" value="Genomic_DNA"/>
</dbReference>
<name>A0ABY4WJK3_9BACL</name>
<accession>A0ABY4WJK3</accession>
<feature type="domain" description="DNA2/NAM7 helicase-like C-terminal" evidence="2">
    <location>
        <begin position="790"/>
        <end position="984"/>
    </location>
</feature>
<dbReference type="InterPro" id="IPR041679">
    <property type="entry name" value="DNA2/NAM7-like_C"/>
</dbReference>
<dbReference type="CDD" id="cd18808">
    <property type="entry name" value="SF1_C_Upf1"/>
    <property type="match status" value="1"/>
</dbReference>
<dbReference type="PANTHER" id="PTHR10887:SF495">
    <property type="entry name" value="HELICASE SENATAXIN ISOFORM X1-RELATED"/>
    <property type="match status" value="1"/>
</dbReference>
<dbReference type="InterPro" id="IPR047187">
    <property type="entry name" value="SF1_C_Upf1"/>
</dbReference>
<dbReference type="Gene3D" id="3.40.50.300">
    <property type="entry name" value="P-loop containing nucleotide triphosphate hydrolases"/>
    <property type="match status" value="2"/>
</dbReference>
<dbReference type="PANTHER" id="PTHR10887">
    <property type="entry name" value="DNA2/NAM7 HELICASE FAMILY"/>
    <property type="match status" value="1"/>
</dbReference>
<dbReference type="InterPro" id="IPR045055">
    <property type="entry name" value="DNA2/NAM7-like"/>
</dbReference>
<evidence type="ECO:0000259" key="2">
    <source>
        <dbReference type="Pfam" id="PF13087"/>
    </source>
</evidence>
<evidence type="ECO:0000313" key="3">
    <source>
        <dbReference type="EMBL" id="USG66040.1"/>
    </source>
</evidence>
<dbReference type="RefSeq" id="WP_251873121.1">
    <property type="nucleotide sequence ID" value="NZ_CP098755.1"/>
</dbReference>
<feature type="domain" description="DNA2/NAM7 helicase helicase" evidence="1">
    <location>
        <begin position="700"/>
        <end position="774"/>
    </location>
</feature>